<feature type="compositionally biased region" description="Acidic residues" evidence="1">
    <location>
        <begin position="328"/>
        <end position="342"/>
    </location>
</feature>
<accession>A0A922M429</accession>
<organism evidence="3 4">
    <name type="scientific">Spodoptera exigua</name>
    <name type="common">Beet armyworm</name>
    <name type="synonym">Noctua fulgens</name>
    <dbReference type="NCBI Taxonomy" id="7107"/>
    <lineage>
        <taxon>Eukaryota</taxon>
        <taxon>Metazoa</taxon>
        <taxon>Ecdysozoa</taxon>
        <taxon>Arthropoda</taxon>
        <taxon>Hexapoda</taxon>
        <taxon>Insecta</taxon>
        <taxon>Pterygota</taxon>
        <taxon>Neoptera</taxon>
        <taxon>Endopterygota</taxon>
        <taxon>Lepidoptera</taxon>
        <taxon>Glossata</taxon>
        <taxon>Ditrysia</taxon>
        <taxon>Noctuoidea</taxon>
        <taxon>Noctuidae</taxon>
        <taxon>Amphipyrinae</taxon>
        <taxon>Spodoptera</taxon>
    </lineage>
</organism>
<keyword evidence="2" id="KW-0732">Signal</keyword>
<proteinExistence type="predicted"/>
<feature type="region of interest" description="Disordered" evidence="1">
    <location>
        <begin position="446"/>
        <end position="467"/>
    </location>
</feature>
<protein>
    <submittedName>
        <fullName evidence="3">Uncharacterized protein</fullName>
    </submittedName>
</protein>
<feature type="region of interest" description="Disordered" evidence="1">
    <location>
        <begin position="311"/>
        <end position="342"/>
    </location>
</feature>
<feature type="chain" id="PRO_5038126470" evidence="2">
    <location>
        <begin position="20"/>
        <end position="524"/>
    </location>
</feature>
<feature type="compositionally biased region" description="Acidic residues" evidence="1">
    <location>
        <begin position="447"/>
        <end position="458"/>
    </location>
</feature>
<feature type="compositionally biased region" description="Acidic residues" evidence="1">
    <location>
        <begin position="391"/>
        <end position="404"/>
    </location>
</feature>
<feature type="region of interest" description="Disordered" evidence="1">
    <location>
        <begin position="385"/>
        <end position="404"/>
    </location>
</feature>
<sequence>MASKISYFVIINLVIFANGSPAYREDLTEIEPQYNMKDLVEKLYEQGNYDFKISHHEDRPGKHHEDVARISYQAPTKGRYYNNNEKNRLRDTNRDLNYNKQSLGEMQGYYHLLKKLGRTDKENDSKDSEKNCMKKLGKCIELKWPSQKNTNTRTHRDTSERIVEYLNALDEQLDLVNNNKHDGDKTYKIYDVNDNQYLRCVGDRCNRGTDALNDNDDDENNKYGGAGENTNIQPCIGPSCGSKGLHINDDAYEADILRCAGVRCSEFYTDDRDNIDTLRCIRDRCIEQFSESLRCVENKCDSISHMSESESILRNIDSNSDSDSSRNDDDDDDDVYSNDDDDNNNVNRKIALTIAKLGLNNVRCNGNLCYRDRDDSDNLRCSGKTCSRDRDDDDDDNNDNDDDGIGLEGLRCIGDRCSWDRDEDGDQNDKTKVVRCSGNRCNRNRDDDGDLDRQDDENNSYTNNSKDEDLFPQVDILLTNVLGKHLRTNTILKDKDVQMILKERNKIMEEVKKILIELKNKESK</sequence>
<dbReference type="AlphaFoldDB" id="A0A922M429"/>
<feature type="signal peptide" evidence="2">
    <location>
        <begin position="1"/>
        <end position="19"/>
    </location>
</feature>
<evidence type="ECO:0000256" key="2">
    <source>
        <dbReference type="SAM" id="SignalP"/>
    </source>
</evidence>
<evidence type="ECO:0000313" key="3">
    <source>
        <dbReference type="EMBL" id="KAH9629967.1"/>
    </source>
</evidence>
<gene>
    <name evidence="3" type="ORF">HF086_017482</name>
</gene>
<evidence type="ECO:0000313" key="4">
    <source>
        <dbReference type="Proteomes" id="UP000814243"/>
    </source>
</evidence>
<reference evidence="3" key="1">
    <citation type="journal article" date="2021" name="G3 (Bethesda)">
        <title>Genome and transcriptome analysis of the beet armyworm Spodoptera exigua reveals targets for pest control. .</title>
        <authorList>
            <person name="Simon S."/>
            <person name="Breeschoten T."/>
            <person name="Jansen H.J."/>
            <person name="Dirks R.P."/>
            <person name="Schranz M.E."/>
            <person name="Ros V.I.D."/>
        </authorList>
    </citation>
    <scope>NUCLEOTIDE SEQUENCE</scope>
    <source>
        <strain evidence="3">TB_SE_WUR_2020</strain>
    </source>
</reference>
<comment type="caution">
    <text evidence="3">The sequence shown here is derived from an EMBL/GenBank/DDBJ whole genome shotgun (WGS) entry which is preliminary data.</text>
</comment>
<dbReference type="Proteomes" id="UP000814243">
    <property type="component" value="Unassembled WGS sequence"/>
</dbReference>
<dbReference type="EMBL" id="JACEFF010000846">
    <property type="protein sequence ID" value="KAH9629967.1"/>
    <property type="molecule type" value="Genomic_DNA"/>
</dbReference>
<evidence type="ECO:0000256" key="1">
    <source>
        <dbReference type="SAM" id="MobiDB-lite"/>
    </source>
</evidence>
<name>A0A922M429_SPOEX</name>